<evidence type="ECO:0000256" key="2">
    <source>
        <dbReference type="ARBA" id="ARBA00012438"/>
    </source>
</evidence>
<gene>
    <name evidence="7" type="ORF">LEP1GSC133_3706</name>
</gene>
<dbReference type="SUPFAM" id="SSF55874">
    <property type="entry name" value="ATPase domain of HSP90 chaperone/DNA topoisomerase II/histidine kinase"/>
    <property type="match status" value="1"/>
</dbReference>
<keyword evidence="5" id="KW-0418">Kinase</keyword>
<dbReference type="InterPro" id="IPR036890">
    <property type="entry name" value="HATPase_C_sf"/>
</dbReference>
<dbReference type="AlphaFoldDB" id="M6WTI5"/>
<dbReference type="SMART" id="SM00387">
    <property type="entry name" value="HATPase_c"/>
    <property type="match status" value="1"/>
</dbReference>
<evidence type="ECO:0000256" key="3">
    <source>
        <dbReference type="ARBA" id="ARBA00022553"/>
    </source>
</evidence>
<sequence>MDSEALRLLKTVQKNVIYMNNLIQDLLNFHKISKIDLNTRIVDMNRMVEEVIAAVLQNYPKKSYSFQLNELPNALANGSALKQVWMNLISNAVKYSSTKERPMIKIGFEEVNGSNVYFVEDNGVGFNKIYSNRLFKVFQRLHTQEEFEGTGVGLAIVARIVQRHGGQVFAEGEVNKGSKFSFTLPKLSENENIYEDIIKI</sequence>
<proteinExistence type="predicted"/>
<dbReference type="Gene3D" id="3.30.565.10">
    <property type="entry name" value="Histidine kinase-like ATPase, C-terminal domain"/>
    <property type="match status" value="1"/>
</dbReference>
<evidence type="ECO:0000256" key="4">
    <source>
        <dbReference type="ARBA" id="ARBA00022679"/>
    </source>
</evidence>
<dbReference type="InterPro" id="IPR003594">
    <property type="entry name" value="HATPase_dom"/>
</dbReference>
<dbReference type="Proteomes" id="UP000012159">
    <property type="component" value="Unassembled WGS sequence"/>
</dbReference>
<feature type="domain" description="Histidine kinase" evidence="6">
    <location>
        <begin position="1"/>
        <end position="188"/>
    </location>
</feature>
<dbReference type="EMBL" id="AKWF02000017">
    <property type="protein sequence ID" value="EMO65073.1"/>
    <property type="molecule type" value="Genomic_DNA"/>
</dbReference>
<name>M6WTI5_LEPBO</name>
<dbReference type="Pfam" id="PF02518">
    <property type="entry name" value="HATPase_c"/>
    <property type="match status" value="1"/>
</dbReference>
<evidence type="ECO:0000313" key="7">
    <source>
        <dbReference type="EMBL" id="EMO65073.1"/>
    </source>
</evidence>
<comment type="caution">
    <text evidence="7">The sequence shown here is derived from an EMBL/GenBank/DDBJ whole genome shotgun (WGS) entry which is preliminary data.</text>
</comment>
<keyword evidence="4" id="KW-0808">Transferase</keyword>
<evidence type="ECO:0000256" key="1">
    <source>
        <dbReference type="ARBA" id="ARBA00000085"/>
    </source>
</evidence>
<dbReference type="STRING" id="1192866.LEP1GSC133_3706"/>
<dbReference type="PANTHER" id="PTHR42878:SF15">
    <property type="entry name" value="BACTERIOPHYTOCHROME"/>
    <property type="match status" value="1"/>
</dbReference>
<dbReference type="GO" id="GO:0030295">
    <property type="term" value="F:protein kinase activator activity"/>
    <property type="evidence" value="ECO:0007669"/>
    <property type="project" value="TreeGrafter"/>
</dbReference>
<dbReference type="PROSITE" id="PS50109">
    <property type="entry name" value="HIS_KIN"/>
    <property type="match status" value="1"/>
</dbReference>
<dbReference type="FunFam" id="3.30.565.10:FF:000006">
    <property type="entry name" value="Sensor histidine kinase WalK"/>
    <property type="match status" value="1"/>
</dbReference>
<dbReference type="GO" id="GO:0004673">
    <property type="term" value="F:protein histidine kinase activity"/>
    <property type="evidence" value="ECO:0007669"/>
    <property type="project" value="UniProtKB-EC"/>
</dbReference>
<accession>M6WTI5</accession>
<dbReference type="GO" id="GO:0000156">
    <property type="term" value="F:phosphorelay response regulator activity"/>
    <property type="evidence" value="ECO:0007669"/>
    <property type="project" value="TreeGrafter"/>
</dbReference>
<dbReference type="InterPro" id="IPR005467">
    <property type="entry name" value="His_kinase_dom"/>
</dbReference>
<dbReference type="InterPro" id="IPR050351">
    <property type="entry name" value="BphY/WalK/GraS-like"/>
</dbReference>
<dbReference type="PRINTS" id="PR00344">
    <property type="entry name" value="BCTRLSENSOR"/>
</dbReference>
<evidence type="ECO:0000256" key="5">
    <source>
        <dbReference type="ARBA" id="ARBA00022777"/>
    </source>
</evidence>
<organism evidence="7 8">
    <name type="scientific">Leptospira borgpetersenii serovar Pomona str. 200901868</name>
    <dbReference type="NCBI Taxonomy" id="1192866"/>
    <lineage>
        <taxon>Bacteria</taxon>
        <taxon>Pseudomonadati</taxon>
        <taxon>Spirochaetota</taxon>
        <taxon>Spirochaetia</taxon>
        <taxon>Leptospirales</taxon>
        <taxon>Leptospiraceae</taxon>
        <taxon>Leptospira</taxon>
    </lineage>
</organism>
<protein>
    <recommendedName>
        <fullName evidence="2">histidine kinase</fullName>
        <ecNumber evidence="2">2.7.13.3</ecNumber>
    </recommendedName>
</protein>
<dbReference type="InterPro" id="IPR004358">
    <property type="entry name" value="Sig_transdc_His_kin-like_C"/>
</dbReference>
<dbReference type="PANTHER" id="PTHR42878">
    <property type="entry name" value="TWO-COMPONENT HISTIDINE KINASE"/>
    <property type="match status" value="1"/>
</dbReference>
<comment type="catalytic activity">
    <reaction evidence="1">
        <text>ATP + protein L-histidine = ADP + protein N-phospho-L-histidine.</text>
        <dbReference type="EC" id="2.7.13.3"/>
    </reaction>
</comment>
<dbReference type="EC" id="2.7.13.3" evidence="2"/>
<keyword evidence="3" id="KW-0597">Phosphoprotein</keyword>
<evidence type="ECO:0000313" key="8">
    <source>
        <dbReference type="Proteomes" id="UP000012159"/>
    </source>
</evidence>
<evidence type="ECO:0000259" key="6">
    <source>
        <dbReference type="PROSITE" id="PS50109"/>
    </source>
</evidence>
<reference evidence="7 8" key="1">
    <citation type="submission" date="2013-01" db="EMBL/GenBank/DDBJ databases">
        <authorList>
            <person name="Harkins D.M."/>
            <person name="Durkin A.S."/>
            <person name="Brinkac L.M."/>
            <person name="Haft D.H."/>
            <person name="Selengut J.D."/>
            <person name="Sanka R."/>
            <person name="DePew J."/>
            <person name="Purushe J."/>
            <person name="Picardeau M."/>
            <person name="Werts C."/>
            <person name="Goarant C."/>
            <person name="Vinetz J.M."/>
            <person name="Sutton G.G."/>
            <person name="Nierman W.C."/>
            <person name="Fouts D.E."/>
        </authorList>
    </citation>
    <scope>NUCLEOTIDE SEQUENCE [LARGE SCALE GENOMIC DNA]</scope>
    <source>
        <strain evidence="7 8">200901868</strain>
    </source>
</reference>
<dbReference type="GO" id="GO:0007234">
    <property type="term" value="P:osmosensory signaling via phosphorelay pathway"/>
    <property type="evidence" value="ECO:0007669"/>
    <property type="project" value="TreeGrafter"/>
</dbReference>